<dbReference type="AlphaFoldDB" id="A0A194XU50"/>
<keyword evidence="4" id="KW-1185">Reference proteome</keyword>
<dbReference type="GeneID" id="28820149"/>
<evidence type="ECO:0000256" key="1">
    <source>
        <dbReference type="ARBA" id="ARBA00022801"/>
    </source>
</evidence>
<proteinExistence type="predicted"/>
<evidence type="ECO:0000259" key="2">
    <source>
        <dbReference type="Pfam" id="PF07859"/>
    </source>
</evidence>
<dbReference type="GO" id="GO:0016787">
    <property type="term" value="F:hydrolase activity"/>
    <property type="evidence" value="ECO:0007669"/>
    <property type="project" value="UniProtKB-KW"/>
</dbReference>
<evidence type="ECO:0000313" key="4">
    <source>
        <dbReference type="Proteomes" id="UP000070700"/>
    </source>
</evidence>
<protein>
    <submittedName>
        <fullName evidence="3">Alpha/beta-hydrolase</fullName>
    </submittedName>
</protein>
<dbReference type="Gene3D" id="3.40.50.1820">
    <property type="entry name" value="alpha/beta hydrolase"/>
    <property type="match status" value="1"/>
</dbReference>
<dbReference type="STRING" id="149040.A0A194XU50"/>
<sequence length="377" mass="42060">MDPNMFPKLPPPLDPAWLVHEQAANLFAPQPTITDPKERRALYSQRCKDLNAQLLTGRDKHLAEGIKIHDTSIGTIPVRSYSAIPAIEGSPPPYDLKSFVPREPLHPIVVYYHGGGLHVGDLDSEDLTCRRICKELQCTVYSVEYRLMPEFPADDALADALRAFQGIVSLRSRSRLIIMGSSSGGQLAAQISQQYRAFAVPQGDKRIHGVLLRGPVTCDATNGGANLSEKLRARHTSMHEAFHTSLLANSALHSKNRTSSPLPLEVEDLSKLPRHWIQVSTNDIYYSDGVCYAEALREAGIDVKLDVVEGWPHTFWLKAPLLERAVQAENDMIEGLKWLIESEVPPAKKPRSNWGPEIPGDFVPFTDEEFEKKFMNV</sequence>
<dbReference type="InterPro" id="IPR029058">
    <property type="entry name" value="AB_hydrolase_fold"/>
</dbReference>
<accession>A0A194XU50</accession>
<dbReference type="InterPro" id="IPR013094">
    <property type="entry name" value="AB_hydrolase_3"/>
</dbReference>
<organism evidence="3 4">
    <name type="scientific">Mollisia scopiformis</name>
    <name type="common">Conifer needle endophyte fungus</name>
    <name type="synonym">Phialocephala scopiformis</name>
    <dbReference type="NCBI Taxonomy" id="149040"/>
    <lineage>
        <taxon>Eukaryota</taxon>
        <taxon>Fungi</taxon>
        <taxon>Dikarya</taxon>
        <taxon>Ascomycota</taxon>
        <taxon>Pezizomycotina</taxon>
        <taxon>Leotiomycetes</taxon>
        <taxon>Helotiales</taxon>
        <taxon>Mollisiaceae</taxon>
        <taxon>Mollisia</taxon>
    </lineage>
</organism>
<name>A0A194XU50_MOLSC</name>
<dbReference type="Proteomes" id="UP000070700">
    <property type="component" value="Unassembled WGS sequence"/>
</dbReference>
<dbReference type="PANTHER" id="PTHR48081:SF8">
    <property type="entry name" value="ALPHA_BETA HYDROLASE FOLD-3 DOMAIN-CONTAINING PROTEIN-RELATED"/>
    <property type="match status" value="1"/>
</dbReference>
<evidence type="ECO:0000313" key="3">
    <source>
        <dbReference type="EMBL" id="KUJ23564.1"/>
    </source>
</evidence>
<reference evidence="3 4" key="1">
    <citation type="submission" date="2015-10" db="EMBL/GenBank/DDBJ databases">
        <title>Full genome of DAOMC 229536 Phialocephala scopiformis, a fungal endophyte of spruce producing the potent anti-insectan compound rugulosin.</title>
        <authorList>
            <consortium name="DOE Joint Genome Institute"/>
            <person name="Walker A.K."/>
            <person name="Frasz S.L."/>
            <person name="Seifert K.A."/>
            <person name="Miller J.D."/>
            <person name="Mondo S.J."/>
            <person name="Labutti K."/>
            <person name="Lipzen A."/>
            <person name="Dockter R."/>
            <person name="Kennedy M."/>
            <person name="Grigoriev I.V."/>
            <person name="Spatafora J.W."/>
        </authorList>
    </citation>
    <scope>NUCLEOTIDE SEQUENCE [LARGE SCALE GENOMIC DNA]</scope>
    <source>
        <strain evidence="3 4">CBS 120377</strain>
    </source>
</reference>
<dbReference type="SUPFAM" id="SSF53474">
    <property type="entry name" value="alpha/beta-Hydrolases"/>
    <property type="match status" value="1"/>
</dbReference>
<feature type="domain" description="Alpha/beta hydrolase fold-3" evidence="2">
    <location>
        <begin position="109"/>
        <end position="316"/>
    </location>
</feature>
<dbReference type="OrthoDB" id="408631at2759"/>
<dbReference type="RefSeq" id="XP_018077919.1">
    <property type="nucleotide sequence ID" value="XM_018210423.1"/>
</dbReference>
<dbReference type="Pfam" id="PF07859">
    <property type="entry name" value="Abhydrolase_3"/>
    <property type="match status" value="1"/>
</dbReference>
<gene>
    <name evidence="3" type="ORF">LY89DRAFT_606432</name>
</gene>
<dbReference type="KEGG" id="psco:LY89DRAFT_606432"/>
<dbReference type="InterPro" id="IPR050300">
    <property type="entry name" value="GDXG_lipolytic_enzyme"/>
</dbReference>
<dbReference type="PANTHER" id="PTHR48081">
    <property type="entry name" value="AB HYDROLASE SUPERFAMILY PROTEIN C4A8.06C"/>
    <property type="match status" value="1"/>
</dbReference>
<keyword evidence="1 3" id="KW-0378">Hydrolase</keyword>
<dbReference type="EMBL" id="KQ947405">
    <property type="protein sequence ID" value="KUJ23564.1"/>
    <property type="molecule type" value="Genomic_DNA"/>
</dbReference>
<dbReference type="InParanoid" id="A0A194XU50"/>